<evidence type="ECO:0000313" key="2">
    <source>
        <dbReference type="Proteomes" id="UP000288216"/>
    </source>
</evidence>
<proteinExistence type="predicted"/>
<evidence type="ECO:0000313" key="1">
    <source>
        <dbReference type="EMBL" id="GCB80484.1"/>
    </source>
</evidence>
<organism evidence="1 2">
    <name type="scientific">Scyliorhinus torazame</name>
    <name type="common">Cloudy catshark</name>
    <name type="synonym">Catulus torazame</name>
    <dbReference type="NCBI Taxonomy" id="75743"/>
    <lineage>
        <taxon>Eukaryota</taxon>
        <taxon>Metazoa</taxon>
        <taxon>Chordata</taxon>
        <taxon>Craniata</taxon>
        <taxon>Vertebrata</taxon>
        <taxon>Chondrichthyes</taxon>
        <taxon>Elasmobranchii</taxon>
        <taxon>Galeomorphii</taxon>
        <taxon>Galeoidea</taxon>
        <taxon>Carcharhiniformes</taxon>
        <taxon>Scyliorhinidae</taxon>
        <taxon>Scyliorhinus</taxon>
    </lineage>
</organism>
<gene>
    <name evidence="1" type="ORF">scyTo_0016223</name>
</gene>
<dbReference type="EMBL" id="BFAA01009670">
    <property type="protein sequence ID" value="GCB80484.1"/>
    <property type="molecule type" value="Genomic_DNA"/>
</dbReference>
<reference evidence="1 2" key="1">
    <citation type="journal article" date="2018" name="Nat. Ecol. Evol.">
        <title>Shark genomes provide insights into elasmobranch evolution and the origin of vertebrates.</title>
        <authorList>
            <person name="Hara Y"/>
            <person name="Yamaguchi K"/>
            <person name="Onimaru K"/>
            <person name="Kadota M"/>
            <person name="Koyanagi M"/>
            <person name="Keeley SD"/>
            <person name="Tatsumi K"/>
            <person name="Tanaka K"/>
            <person name="Motone F"/>
            <person name="Kageyama Y"/>
            <person name="Nozu R"/>
            <person name="Adachi N"/>
            <person name="Nishimura O"/>
            <person name="Nakagawa R"/>
            <person name="Tanegashima C"/>
            <person name="Kiyatake I"/>
            <person name="Matsumoto R"/>
            <person name="Murakumo K"/>
            <person name="Nishida K"/>
            <person name="Terakita A"/>
            <person name="Kuratani S"/>
            <person name="Sato K"/>
            <person name="Hyodo S Kuraku.S."/>
        </authorList>
    </citation>
    <scope>NUCLEOTIDE SEQUENCE [LARGE SCALE GENOMIC DNA]</scope>
</reference>
<name>A0A401Q531_SCYTO</name>
<dbReference type="Proteomes" id="UP000288216">
    <property type="component" value="Unassembled WGS sequence"/>
</dbReference>
<sequence length="117" mass="13289">MSRRILNYYENCADTHHWTGLIVTLQKQELLNNTTAYFLKDDGKVFIKVVINHGFAIHSRSRQSSSILPFSLNCHICRVRDALYSKQFCHSNTLAVSVVNVGIAAVVDVYMGDKEEL</sequence>
<protein>
    <submittedName>
        <fullName evidence="1">Uncharacterized protein</fullName>
    </submittedName>
</protein>
<comment type="caution">
    <text evidence="1">The sequence shown here is derived from an EMBL/GenBank/DDBJ whole genome shotgun (WGS) entry which is preliminary data.</text>
</comment>
<dbReference type="AlphaFoldDB" id="A0A401Q531"/>
<keyword evidence="2" id="KW-1185">Reference proteome</keyword>
<accession>A0A401Q531</accession>